<evidence type="ECO:0000313" key="1">
    <source>
        <dbReference type="EMBL" id="STY28865.1"/>
    </source>
</evidence>
<protein>
    <submittedName>
        <fullName evidence="1">Protein of uncharacterized function (DUF692)</fullName>
    </submittedName>
</protein>
<dbReference type="PANTHER" id="PTHR42194">
    <property type="entry name" value="UPF0276 PROTEIN HI_1600"/>
    <property type="match status" value="1"/>
</dbReference>
<dbReference type="PANTHER" id="PTHR42194:SF1">
    <property type="entry name" value="UPF0276 PROTEIN HI_1600"/>
    <property type="match status" value="1"/>
</dbReference>
<dbReference type="AlphaFoldDB" id="A0A378LPG1"/>
<organism evidence="1 2">
    <name type="scientific">Legionella wadsworthii</name>
    <dbReference type="NCBI Taxonomy" id="28088"/>
    <lineage>
        <taxon>Bacteria</taxon>
        <taxon>Pseudomonadati</taxon>
        <taxon>Pseudomonadota</taxon>
        <taxon>Gammaproteobacteria</taxon>
        <taxon>Legionellales</taxon>
        <taxon>Legionellaceae</taxon>
        <taxon>Legionella</taxon>
    </lineage>
</organism>
<keyword evidence="2" id="KW-1185">Reference proteome</keyword>
<gene>
    <name evidence="1" type="ORF">NCTC11532_01042</name>
</gene>
<dbReference type="Proteomes" id="UP000255297">
    <property type="component" value="Unassembled WGS sequence"/>
</dbReference>
<accession>A0A378LPG1</accession>
<name>A0A378LPG1_9GAMM</name>
<reference evidence="1 2" key="1">
    <citation type="submission" date="2018-06" db="EMBL/GenBank/DDBJ databases">
        <authorList>
            <consortium name="Pathogen Informatics"/>
            <person name="Doyle S."/>
        </authorList>
    </citation>
    <scope>NUCLEOTIDE SEQUENCE [LARGE SCALE GENOMIC DNA]</scope>
    <source>
        <strain evidence="1 2">NCTC11532</strain>
    </source>
</reference>
<dbReference type="NCBIfam" id="NF003818">
    <property type="entry name" value="PRK05409.1"/>
    <property type="match status" value="1"/>
</dbReference>
<dbReference type="STRING" id="1122170.GCA_000701265_01976"/>
<dbReference type="OrthoDB" id="9763101at2"/>
<dbReference type="InterPro" id="IPR007801">
    <property type="entry name" value="MbnB/TglH/ChrH"/>
</dbReference>
<sequence>MIIRGDKIGVGLRAPHYQQFLLEKPQVDWFEVHTENFMMKGGPLLDLLLTLGEMYPISLHGVGLSLGSAQGLCKKHLKQIQILIQRCNPVLISDHLSWSTVGQIYLPDLLPIPYTQESLNMIANHVDEAQTFLQRPLLIENPSSYLEFQISDYSEAEFLSELIKCTGAKILLDVNNIYVSSVNHGWDPFQYIQSLPLASVEEIHLAGHSTYALDEKNSLLLDTHDNHVCSEVWDLYRYAVKCIGHVPTLLEWDTDLPDLEVLVNEAKKAVEYVNHRANSI</sequence>
<evidence type="ECO:0000313" key="2">
    <source>
        <dbReference type="Proteomes" id="UP000255297"/>
    </source>
</evidence>
<proteinExistence type="predicted"/>
<dbReference type="RefSeq" id="WP_031567589.1">
    <property type="nucleotide sequence ID" value="NZ_CAAAIS010000007.1"/>
</dbReference>
<dbReference type="Pfam" id="PF05114">
    <property type="entry name" value="MbnB_TglH_ChrH"/>
    <property type="match status" value="1"/>
</dbReference>
<dbReference type="EMBL" id="UGPB01000001">
    <property type="protein sequence ID" value="STY28865.1"/>
    <property type="molecule type" value="Genomic_DNA"/>
</dbReference>
<dbReference type="Gene3D" id="3.20.20.150">
    <property type="entry name" value="Divalent-metal-dependent TIM barrel enzymes"/>
    <property type="match status" value="1"/>
</dbReference>